<evidence type="ECO:0000313" key="3">
    <source>
        <dbReference type="Proteomes" id="UP000325779"/>
    </source>
</evidence>
<dbReference type="EMBL" id="CABVIJ010000022">
    <property type="protein sequence ID" value="VVP30153.1"/>
    <property type="molecule type" value="Genomic_DNA"/>
</dbReference>
<dbReference type="AlphaFoldDB" id="A0ABD7VKQ6"/>
<proteinExistence type="predicted"/>
<name>A0ABD7VKQ6_PSEFL</name>
<reference evidence="1 3" key="1">
    <citation type="submission" date="2019-09" db="EMBL/GenBank/DDBJ databases">
        <authorList>
            <person name="Chandra G."/>
            <person name="Truman W A."/>
        </authorList>
    </citation>
    <scope>NUCLEOTIDE SEQUENCE [LARGE SCALE GENOMIC DNA]</scope>
    <source>
        <strain evidence="1">PS732</strain>
    </source>
</reference>
<sequence length="193" mass="22165">MHRGFGAHATALQRFVKQSCIRFGDADVFGAERKLEVIRQPQSTHISIAIGDHAEGVMVGENFQYRLDLGEHLDLMPRMQEHFKTFIRQLRRFAMGVTRLFQGVEQHPSAQGTDAVFEARFISQHPFADRPQMLHRHRAQIRRMFAQPFAQYRFGTDDYRSGVPQGVVEVEGDQLDAHESSPFMRLARGWALS</sequence>
<gene>
    <name evidence="1" type="ORF">PS732_04346</name>
    <name evidence="2" type="ORF">PS732_05281</name>
</gene>
<comment type="caution">
    <text evidence="1">The sequence shown here is derived from an EMBL/GenBank/DDBJ whole genome shotgun (WGS) entry which is preliminary data.</text>
</comment>
<dbReference type="Proteomes" id="UP000325779">
    <property type="component" value="Unassembled WGS sequence"/>
</dbReference>
<organism evidence="1 3">
    <name type="scientific">Pseudomonas fluorescens</name>
    <dbReference type="NCBI Taxonomy" id="294"/>
    <lineage>
        <taxon>Bacteria</taxon>
        <taxon>Pseudomonadati</taxon>
        <taxon>Pseudomonadota</taxon>
        <taxon>Gammaproteobacteria</taxon>
        <taxon>Pseudomonadales</taxon>
        <taxon>Pseudomonadaceae</taxon>
        <taxon>Pseudomonas</taxon>
    </lineage>
</organism>
<accession>A0ABD7VKQ6</accession>
<evidence type="ECO:0000313" key="2">
    <source>
        <dbReference type="EMBL" id="VVP48391.1"/>
    </source>
</evidence>
<dbReference type="EMBL" id="CABVIJ010000048">
    <property type="protein sequence ID" value="VVP48391.1"/>
    <property type="molecule type" value="Genomic_DNA"/>
</dbReference>
<protein>
    <submittedName>
        <fullName evidence="1">Uncharacterized protein</fullName>
    </submittedName>
</protein>
<evidence type="ECO:0000313" key="1">
    <source>
        <dbReference type="EMBL" id="VVP30153.1"/>
    </source>
</evidence>